<dbReference type="Proteomes" id="UP000218505">
    <property type="component" value="Chromosome"/>
</dbReference>
<dbReference type="EMBL" id="CP023445">
    <property type="protein sequence ID" value="ATE55472.1"/>
    <property type="molecule type" value="Genomic_DNA"/>
</dbReference>
<dbReference type="Gene3D" id="3.30.300.30">
    <property type="match status" value="1"/>
</dbReference>
<feature type="compositionally biased region" description="Low complexity" evidence="1">
    <location>
        <begin position="1"/>
        <end position="14"/>
    </location>
</feature>
<dbReference type="NCBIfam" id="TIGR01733">
    <property type="entry name" value="AA-adenyl-dom"/>
    <property type="match status" value="1"/>
</dbReference>
<dbReference type="SUPFAM" id="SSF56801">
    <property type="entry name" value="Acetyl-CoA synthetase-like"/>
    <property type="match status" value="1"/>
</dbReference>
<dbReference type="Gene3D" id="3.40.50.12780">
    <property type="entry name" value="N-terminal domain of ligase-like"/>
    <property type="match status" value="1"/>
</dbReference>
<dbReference type="GO" id="GO:0044550">
    <property type="term" value="P:secondary metabolite biosynthetic process"/>
    <property type="evidence" value="ECO:0007669"/>
    <property type="project" value="TreeGrafter"/>
</dbReference>
<sequence>MTTTPATTTPARTAPLPPWSLDPADRALPPPPLGDLVRAAAANWPDRPAVHDGRSGFTFAELERGARALAARLAELGVRPGDRVAVLAEKSALVPALAIAAWKLGAVYAPLDAAQPEPRLRGLLGRLRPRAVLALDDREPVVDDAAWIGRAELEAVLRQPAPDLPSAVRGPDDPAYVIFTSGSTGAPKGVEIGVGSLVAYFGNHNEVLRFTPDSRVFSLSPFHFDVSIEDTLLPLSLGAFVHQFRGVHAGAIMRAVIARERITHLIAVSTLLTMITEGGRHVGRKTFPHLEMVMTGAEVCDPGVINLWKAALPDARVFNVYGPTEATIVCTAHEIAEVDPDRTGSYPIGRPLRGVAARIVDDGREVVAPGHVGELWIGGEQVMLGYFDQPEETARRVVEHDGVRYYRTGDMCAYDDNGDIVFHGRDDDEVKLAGRRIHLGEIRQLVLGSAGVERAAVALVPRGGRDVIALVVMAPDRSVVADVEALLADQLPDYMRPTLLAWSPAPTVSSTGKTDENRLMRRLADAVRDCTATRFAFTADGTAEPAEGDGLG</sequence>
<evidence type="ECO:0000313" key="3">
    <source>
        <dbReference type="EMBL" id="ATE55472.1"/>
    </source>
</evidence>
<dbReference type="InterPro" id="IPR020845">
    <property type="entry name" value="AMP-binding_CS"/>
</dbReference>
<evidence type="ECO:0000313" key="4">
    <source>
        <dbReference type="Proteomes" id="UP000218505"/>
    </source>
</evidence>
<feature type="region of interest" description="Disordered" evidence="1">
    <location>
        <begin position="1"/>
        <end position="32"/>
    </location>
</feature>
<protein>
    <submittedName>
        <fullName evidence="3">Amino acid adenylation protein</fullName>
    </submittedName>
</protein>
<dbReference type="InterPro" id="IPR042099">
    <property type="entry name" value="ANL_N_sf"/>
</dbReference>
<reference evidence="3" key="1">
    <citation type="submission" date="2017-09" db="EMBL/GenBank/DDBJ databases">
        <title>Complete Genome Sequence of ansamitocin-producing Bacterium Actinosynnema pretiosum X47.</title>
        <authorList>
            <person name="Cao G."/>
            <person name="Zong G."/>
            <person name="Zhong C."/>
            <person name="Fu J."/>
        </authorList>
    </citation>
    <scope>NUCLEOTIDE SEQUENCE [LARGE SCALE GENOMIC DNA]</scope>
    <source>
        <strain evidence="3">X47</strain>
    </source>
</reference>
<dbReference type="InterPro" id="IPR010071">
    <property type="entry name" value="AA_adenyl_dom"/>
</dbReference>
<dbReference type="AlphaFoldDB" id="A0A290Z917"/>
<dbReference type="Pfam" id="PF00501">
    <property type="entry name" value="AMP-binding"/>
    <property type="match status" value="1"/>
</dbReference>
<name>A0A290Z917_9PSEU</name>
<keyword evidence="4" id="KW-1185">Reference proteome</keyword>
<accession>A0A290Z917</accession>
<proteinExistence type="predicted"/>
<dbReference type="GO" id="GO:0031177">
    <property type="term" value="F:phosphopantetheine binding"/>
    <property type="evidence" value="ECO:0007669"/>
    <property type="project" value="TreeGrafter"/>
</dbReference>
<feature type="domain" description="AMP-dependent synthetase/ligase" evidence="2">
    <location>
        <begin position="38"/>
        <end position="387"/>
    </location>
</feature>
<evidence type="ECO:0000259" key="2">
    <source>
        <dbReference type="Pfam" id="PF00501"/>
    </source>
</evidence>
<dbReference type="PROSITE" id="PS00455">
    <property type="entry name" value="AMP_BINDING"/>
    <property type="match status" value="1"/>
</dbReference>
<organism evidence="3 4">
    <name type="scientific">Actinosynnema pretiosum</name>
    <dbReference type="NCBI Taxonomy" id="42197"/>
    <lineage>
        <taxon>Bacteria</taxon>
        <taxon>Bacillati</taxon>
        <taxon>Actinomycetota</taxon>
        <taxon>Actinomycetes</taxon>
        <taxon>Pseudonocardiales</taxon>
        <taxon>Pseudonocardiaceae</taxon>
        <taxon>Actinosynnema</taxon>
    </lineage>
</organism>
<dbReference type="KEGG" id="apre:CNX65_21095"/>
<dbReference type="PANTHER" id="PTHR45527">
    <property type="entry name" value="NONRIBOSOMAL PEPTIDE SYNTHETASE"/>
    <property type="match status" value="1"/>
</dbReference>
<dbReference type="GO" id="GO:0005737">
    <property type="term" value="C:cytoplasm"/>
    <property type="evidence" value="ECO:0007669"/>
    <property type="project" value="TreeGrafter"/>
</dbReference>
<dbReference type="RefSeq" id="WP_096495306.1">
    <property type="nucleotide sequence ID" value="NZ_CP023445.1"/>
</dbReference>
<dbReference type="PANTHER" id="PTHR45527:SF1">
    <property type="entry name" value="FATTY ACID SYNTHASE"/>
    <property type="match status" value="1"/>
</dbReference>
<evidence type="ECO:0000256" key="1">
    <source>
        <dbReference type="SAM" id="MobiDB-lite"/>
    </source>
</evidence>
<gene>
    <name evidence="3" type="ORF">CNX65_21095</name>
</gene>
<dbReference type="InterPro" id="IPR045851">
    <property type="entry name" value="AMP-bd_C_sf"/>
</dbReference>
<dbReference type="InterPro" id="IPR000873">
    <property type="entry name" value="AMP-dep_synth/lig_dom"/>
</dbReference>
<dbReference type="GO" id="GO:0043041">
    <property type="term" value="P:amino acid activation for nonribosomal peptide biosynthetic process"/>
    <property type="evidence" value="ECO:0007669"/>
    <property type="project" value="TreeGrafter"/>
</dbReference>